<proteinExistence type="predicted"/>
<protein>
    <submittedName>
        <fullName evidence="1">Uncharacterized protein</fullName>
    </submittedName>
</protein>
<accession>A0ABU9UTW7</accession>
<evidence type="ECO:0000313" key="2">
    <source>
        <dbReference type="Proteomes" id="UP001489333"/>
    </source>
</evidence>
<comment type="caution">
    <text evidence="1">The sequence shown here is derived from an EMBL/GenBank/DDBJ whole genome shotgun (WGS) entry which is preliminary data.</text>
</comment>
<gene>
    <name evidence="1" type="ORF">AAGS29_13910</name>
</gene>
<dbReference type="Proteomes" id="UP001489333">
    <property type="component" value="Unassembled WGS sequence"/>
</dbReference>
<dbReference type="RefSeq" id="WP_311905848.1">
    <property type="nucleotide sequence ID" value="NZ_JAUOEV010000009.1"/>
</dbReference>
<organism evidence="1 2">
    <name type="scientific">Shewanella vaxholmensis</name>
    <dbReference type="NCBI Taxonomy" id="3063535"/>
    <lineage>
        <taxon>Bacteria</taxon>
        <taxon>Pseudomonadati</taxon>
        <taxon>Pseudomonadota</taxon>
        <taxon>Gammaproteobacteria</taxon>
        <taxon>Alteromonadales</taxon>
        <taxon>Shewanellaceae</taxon>
        <taxon>Shewanella</taxon>
    </lineage>
</organism>
<sequence length="301" mass="34241">MGDIPHYEQLKPGDILLDFPGVWLALSEDWKGIYQHVLATPEGWYDELLLSRLLLKESTHSLCVNALAIKHLLASRNPLDNQDTYPELSKLWAAFCANVNNGSLSQMLAASQSIQASLVTEAEALLDFLLITHSTLRERQEGFESKHWDDYRAATEVARDDGSAIFSTYSNHFMLASVLLMQVKPNSHVLKDVALSWPPYLLYPNAGELLLIRTLLSHCYQKEGINFLVNNFEHIIPEHLLFLLEKPNSNAIECIAVKLAFFEKYPPQGYYPGANNSLENYTEYFDLVINRKSKRAVYDHL</sequence>
<reference evidence="1 2" key="1">
    <citation type="submission" date="2024-04" db="EMBL/GenBank/DDBJ databases">
        <title>Novel Shewanella species isolated from Baltic Sea sediments.</title>
        <authorList>
            <person name="Martin-Rodriguez A.J."/>
            <person name="Fernandez-Juarez V."/>
            <person name="Valeriano V.D."/>
            <person name="Mihindukulasooriya I."/>
            <person name="Ceresnova L."/>
            <person name="Joffre E."/>
            <person name="Jensie-Markopoulos S."/>
            <person name="Moore E.R.B."/>
            <person name="Sjoling A."/>
        </authorList>
    </citation>
    <scope>NUCLEOTIDE SEQUENCE [LARGE SCALE GENOMIC DNA]</scope>
    <source>
        <strain evidence="1 2">VAX-SP0-0CM-1</strain>
    </source>
</reference>
<evidence type="ECO:0000313" key="1">
    <source>
        <dbReference type="EMBL" id="MEM6249694.1"/>
    </source>
</evidence>
<keyword evidence="2" id="KW-1185">Reference proteome</keyword>
<dbReference type="EMBL" id="JBCHKU010000019">
    <property type="protein sequence ID" value="MEM6249694.1"/>
    <property type="molecule type" value="Genomic_DNA"/>
</dbReference>
<name>A0ABU9UTW7_9GAMM</name>